<gene>
    <name evidence="2" type="ORF">BO222_03255</name>
</gene>
<keyword evidence="3" id="KW-1185">Reference proteome</keyword>
<dbReference type="PANTHER" id="PTHR30411">
    <property type="entry name" value="CYTOPLASMIC PROTEIN"/>
    <property type="match status" value="1"/>
</dbReference>
<dbReference type="Gene3D" id="3.90.960.10">
    <property type="entry name" value="YbaK/aminoacyl-tRNA synthetase-associated domain"/>
    <property type="match status" value="1"/>
</dbReference>
<dbReference type="GO" id="GO:0002161">
    <property type="term" value="F:aminoacyl-tRNA deacylase activity"/>
    <property type="evidence" value="ECO:0007669"/>
    <property type="project" value="InterPro"/>
</dbReference>
<dbReference type="CDD" id="cd04333">
    <property type="entry name" value="ProX_deacylase"/>
    <property type="match status" value="1"/>
</dbReference>
<feature type="domain" description="YbaK/aminoacyl-tRNA synthetase-associated" evidence="1">
    <location>
        <begin position="25"/>
        <end position="141"/>
    </location>
</feature>
<dbReference type="InterPro" id="IPR007214">
    <property type="entry name" value="YbaK/aa-tRNA-synth-assoc-dom"/>
</dbReference>
<dbReference type="Proteomes" id="UP000186341">
    <property type="component" value="Unassembled WGS sequence"/>
</dbReference>
<sequence length="154" mass="16716">MAIEKARKHLAEYGMEERIQELSESSATVALAAKALGCEPERIAKTLSFIVKGNPILIVAAGDAKISNPKFKQTFSEKARMIPADQIEELVEHAVGGVCPFGIKEGVKVYLDETLKRFESVFPACGSANSAILLSLEELEEVSKSEGYVDVSKE</sequence>
<dbReference type="RefSeq" id="WP_075818301.1">
    <property type="nucleotide sequence ID" value="NZ_CAPNHH010000070.1"/>
</dbReference>
<dbReference type="EMBL" id="MPJW01000082">
    <property type="protein sequence ID" value="OLU41523.1"/>
    <property type="molecule type" value="Genomic_DNA"/>
</dbReference>
<dbReference type="OrthoDB" id="9798760at2"/>
<evidence type="ECO:0000313" key="3">
    <source>
        <dbReference type="Proteomes" id="UP000186341"/>
    </source>
</evidence>
<protein>
    <submittedName>
        <fullName evidence="2">EBSC protein</fullName>
    </submittedName>
</protein>
<evidence type="ECO:0000313" key="2">
    <source>
        <dbReference type="EMBL" id="OLU41523.1"/>
    </source>
</evidence>
<organism evidence="2 3">
    <name type="scientific">Ileibacterium valens</name>
    <dbReference type="NCBI Taxonomy" id="1862668"/>
    <lineage>
        <taxon>Bacteria</taxon>
        <taxon>Bacillati</taxon>
        <taxon>Bacillota</taxon>
        <taxon>Erysipelotrichia</taxon>
        <taxon>Erysipelotrichales</taxon>
        <taxon>Erysipelotrichaceae</taxon>
        <taxon>Ileibacterium</taxon>
    </lineage>
</organism>
<dbReference type="AlphaFoldDB" id="A0A1U7NHP8"/>
<evidence type="ECO:0000259" key="1">
    <source>
        <dbReference type="Pfam" id="PF04073"/>
    </source>
</evidence>
<proteinExistence type="predicted"/>
<dbReference type="Pfam" id="PF04073">
    <property type="entry name" value="tRNA_edit"/>
    <property type="match status" value="1"/>
</dbReference>
<reference evidence="2 3" key="1">
    <citation type="submission" date="2016-11" db="EMBL/GenBank/DDBJ databases">
        <title>Description of two novel members of the family Erysipelotrichaceae: Ileibacterium lipovorans gen. nov., sp. nov. and Dubosiella newyorkensis, gen. nov., sp. nov.</title>
        <authorList>
            <person name="Cox L.M."/>
            <person name="Sohn J."/>
            <person name="Tyrrell K.L."/>
            <person name="Citron D.M."/>
            <person name="Lawson P.A."/>
            <person name="Patel N.B."/>
            <person name="Iizumi T."/>
            <person name="Perez-Perez G.I."/>
            <person name="Goldstein E.J."/>
            <person name="Blaser M.J."/>
        </authorList>
    </citation>
    <scope>NUCLEOTIDE SEQUENCE [LARGE SCALE GENOMIC DNA]</scope>
    <source>
        <strain evidence="2 3">NYU-BL-A3</strain>
    </source>
</reference>
<comment type="caution">
    <text evidence="2">The sequence shown here is derived from an EMBL/GenBank/DDBJ whole genome shotgun (WGS) entry which is preliminary data.</text>
</comment>
<dbReference type="SUPFAM" id="SSF55826">
    <property type="entry name" value="YbaK/ProRS associated domain"/>
    <property type="match status" value="1"/>
</dbReference>
<dbReference type="PANTHER" id="PTHR30411:SF1">
    <property type="entry name" value="CYTOPLASMIC PROTEIN"/>
    <property type="match status" value="1"/>
</dbReference>
<dbReference type="InterPro" id="IPR036754">
    <property type="entry name" value="YbaK/aa-tRNA-synt-asso_dom_sf"/>
</dbReference>
<name>A0A1U7NHP8_9FIRM</name>
<dbReference type="GeneID" id="82202240"/>
<accession>A0A1U7NHP8</accession>